<feature type="region of interest" description="Disordered" evidence="1">
    <location>
        <begin position="106"/>
        <end position="137"/>
    </location>
</feature>
<feature type="chain" id="PRO_5016428432" evidence="2">
    <location>
        <begin position="24"/>
        <end position="286"/>
    </location>
</feature>
<reference evidence="3 4" key="1">
    <citation type="submission" date="2018-05" db="EMBL/GenBank/DDBJ databases">
        <title>Complete Genome Sequence of Deinococcus sp. strain 17bor-2.</title>
        <authorList>
            <person name="Srinivasan S."/>
        </authorList>
    </citation>
    <scope>NUCLEOTIDE SEQUENCE [LARGE SCALE GENOMIC DNA]</scope>
    <source>
        <strain evidence="3 4">17bor-2</strain>
    </source>
</reference>
<dbReference type="OrthoDB" id="9831982at2"/>
<dbReference type="Proteomes" id="UP000245368">
    <property type="component" value="Chromosome"/>
</dbReference>
<proteinExistence type="predicted"/>
<dbReference type="KEGG" id="dez:DKM44_02725"/>
<protein>
    <submittedName>
        <fullName evidence="3">Uncharacterized protein</fullName>
    </submittedName>
</protein>
<evidence type="ECO:0000313" key="3">
    <source>
        <dbReference type="EMBL" id="AWN22284.1"/>
    </source>
</evidence>
<gene>
    <name evidence="3" type="ORF">DKM44_02725</name>
</gene>
<feature type="signal peptide" evidence="2">
    <location>
        <begin position="1"/>
        <end position="23"/>
    </location>
</feature>
<keyword evidence="2" id="KW-0732">Signal</keyword>
<keyword evidence="4" id="KW-1185">Reference proteome</keyword>
<dbReference type="PROSITE" id="PS51257">
    <property type="entry name" value="PROKAR_LIPOPROTEIN"/>
    <property type="match status" value="1"/>
</dbReference>
<feature type="compositionally biased region" description="Polar residues" evidence="1">
    <location>
        <begin position="115"/>
        <end position="126"/>
    </location>
</feature>
<evidence type="ECO:0000256" key="1">
    <source>
        <dbReference type="SAM" id="MobiDB-lite"/>
    </source>
</evidence>
<name>A0A2Z3JM09_9DEIO</name>
<dbReference type="AlphaFoldDB" id="A0A2Z3JM09"/>
<organism evidence="3 4">
    <name type="scientific">Deinococcus irradiatisoli</name>
    <dbReference type="NCBI Taxonomy" id="2202254"/>
    <lineage>
        <taxon>Bacteria</taxon>
        <taxon>Thermotogati</taxon>
        <taxon>Deinococcota</taxon>
        <taxon>Deinococci</taxon>
        <taxon>Deinococcales</taxon>
        <taxon>Deinococcaceae</taxon>
        <taxon>Deinococcus</taxon>
    </lineage>
</organism>
<dbReference type="EMBL" id="CP029494">
    <property type="protein sequence ID" value="AWN22284.1"/>
    <property type="molecule type" value="Genomic_DNA"/>
</dbReference>
<evidence type="ECO:0000313" key="4">
    <source>
        <dbReference type="Proteomes" id="UP000245368"/>
    </source>
</evidence>
<dbReference type="RefSeq" id="WP_109825211.1">
    <property type="nucleotide sequence ID" value="NZ_CP029494.1"/>
</dbReference>
<accession>A0A2Z3JM09</accession>
<evidence type="ECO:0000256" key="2">
    <source>
        <dbReference type="SAM" id="SignalP"/>
    </source>
</evidence>
<sequence length="286" mass="28958">MKRFSLVLLVPAFLLSACGQVTAPAPLANAVTKAELRLSAQLLMPLLSAATVQLAAHDFSRPLLPVDPGGEALAPQALSCGTNTIGGVDADQDKIPASASAQLSCSYTDEDDESASTLQLSGSMTVTDKDDQDPGAGLTSRAALSGTAQTRYKGTSASLSAQTQAEAFLDPTPGQNGYGGGLNFVTSSVGSGQAFGVSSSVTLSRALSAQLRLVPDINNQGGQLSLTGQLSNRNDLSHKSSDLQLSGSLHAAQGDCKAADSGSVVFSKGAVSLTASVTGCGVYSYQ</sequence>